<protein>
    <submittedName>
        <fullName evidence="1">Uncharacterized protein</fullName>
    </submittedName>
</protein>
<reference evidence="1 2" key="1">
    <citation type="journal article" date="2019" name="Nat. Ecol. Evol.">
        <title>Megaphylogeny resolves global patterns of mushroom evolution.</title>
        <authorList>
            <person name="Varga T."/>
            <person name="Krizsan K."/>
            <person name="Foldi C."/>
            <person name="Dima B."/>
            <person name="Sanchez-Garcia M."/>
            <person name="Sanchez-Ramirez S."/>
            <person name="Szollosi G.J."/>
            <person name="Szarkandi J.G."/>
            <person name="Papp V."/>
            <person name="Albert L."/>
            <person name="Andreopoulos W."/>
            <person name="Angelini C."/>
            <person name="Antonin V."/>
            <person name="Barry K.W."/>
            <person name="Bougher N.L."/>
            <person name="Buchanan P."/>
            <person name="Buyck B."/>
            <person name="Bense V."/>
            <person name="Catcheside P."/>
            <person name="Chovatia M."/>
            <person name="Cooper J."/>
            <person name="Damon W."/>
            <person name="Desjardin D."/>
            <person name="Finy P."/>
            <person name="Geml J."/>
            <person name="Haridas S."/>
            <person name="Hughes K."/>
            <person name="Justo A."/>
            <person name="Karasinski D."/>
            <person name="Kautmanova I."/>
            <person name="Kiss B."/>
            <person name="Kocsube S."/>
            <person name="Kotiranta H."/>
            <person name="LaButti K.M."/>
            <person name="Lechner B.E."/>
            <person name="Liimatainen K."/>
            <person name="Lipzen A."/>
            <person name="Lukacs Z."/>
            <person name="Mihaltcheva S."/>
            <person name="Morgado L.N."/>
            <person name="Niskanen T."/>
            <person name="Noordeloos M.E."/>
            <person name="Ohm R.A."/>
            <person name="Ortiz-Santana B."/>
            <person name="Ovrebo C."/>
            <person name="Racz N."/>
            <person name="Riley R."/>
            <person name="Savchenko A."/>
            <person name="Shiryaev A."/>
            <person name="Soop K."/>
            <person name="Spirin V."/>
            <person name="Szebenyi C."/>
            <person name="Tomsovsky M."/>
            <person name="Tulloss R.E."/>
            <person name="Uehling J."/>
            <person name="Grigoriev I.V."/>
            <person name="Vagvolgyi C."/>
            <person name="Papp T."/>
            <person name="Martin F.M."/>
            <person name="Miettinen O."/>
            <person name="Hibbett D.S."/>
            <person name="Nagy L.G."/>
        </authorList>
    </citation>
    <scope>NUCLEOTIDE SEQUENCE [LARGE SCALE GENOMIC DNA]</scope>
    <source>
        <strain evidence="1 2">NL-1719</strain>
    </source>
</reference>
<dbReference type="Proteomes" id="UP000308600">
    <property type="component" value="Unassembled WGS sequence"/>
</dbReference>
<sequence length="413" mass="44007">MSSPGIYQYINFAPGSSPAHHTDNTWTPHGSESGEAPYDHAISPRDEFLESDDVQTQLDAGRVPGAAVVLNAMLTNLSPEAAAQNAAAAAAAAGGVSTRSSTVEPEGGEGAVSPAGTVGPSRAGSVAPSRAGSVHPEASPSLATDTAVADVPEELVLFTRLIPLLGETRESTILATRYLRKVSLEVVEAYLERERYAPPFRVNGRGLLRVLWPGAVVDGIYNAATCEIANAKFSSDWGTVDRFNKILIACYLSADVFHPSGKSGLSCVTSSMLCHRPFAALPASQPIMYDPQTTSVFLASPSSPSSYPTSSLTMPQDLQFYCNRWAIQIAALSFLQRSKEDGAGLALRYTCKALLEEVHEYLRSMNTPYAMRYLEAIIPAEIASGIHNAAAAESYFAEQEALLQSLKNFSISV</sequence>
<evidence type="ECO:0000313" key="2">
    <source>
        <dbReference type="Proteomes" id="UP000308600"/>
    </source>
</evidence>
<accession>A0ACD3A3F2</accession>
<name>A0ACD3A3F2_9AGAR</name>
<organism evidence="1 2">
    <name type="scientific">Pluteus cervinus</name>
    <dbReference type="NCBI Taxonomy" id="181527"/>
    <lineage>
        <taxon>Eukaryota</taxon>
        <taxon>Fungi</taxon>
        <taxon>Dikarya</taxon>
        <taxon>Basidiomycota</taxon>
        <taxon>Agaricomycotina</taxon>
        <taxon>Agaricomycetes</taxon>
        <taxon>Agaricomycetidae</taxon>
        <taxon>Agaricales</taxon>
        <taxon>Pluteineae</taxon>
        <taxon>Pluteaceae</taxon>
        <taxon>Pluteus</taxon>
    </lineage>
</organism>
<keyword evidence="2" id="KW-1185">Reference proteome</keyword>
<gene>
    <name evidence="1" type="ORF">BDN72DRAFT_905003</name>
</gene>
<proteinExistence type="predicted"/>
<dbReference type="EMBL" id="ML208781">
    <property type="protein sequence ID" value="TFK60398.1"/>
    <property type="molecule type" value="Genomic_DNA"/>
</dbReference>
<evidence type="ECO:0000313" key="1">
    <source>
        <dbReference type="EMBL" id="TFK60398.1"/>
    </source>
</evidence>